<dbReference type="GO" id="GO:0016301">
    <property type="term" value="F:kinase activity"/>
    <property type="evidence" value="ECO:0007669"/>
    <property type="project" value="UniProtKB-KW"/>
</dbReference>
<evidence type="ECO:0000313" key="4">
    <source>
        <dbReference type="Proteomes" id="UP000253319"/>
    </source>
</evidence>
<feature type="domain" description="2TM" evidence="2">
    <location>
        <begin position="12"/>
        <end position="96"/>
    </location>
</feature>
<dbReference type="Pfam" id="PF13239">
    <property type="entry name" value="2TM"/>
    <property type="match status" value="1"/>
</dbReference>
<accession>A0A365P159</accession>
<gene>
    <name evidence="3" type="ORF">DPN68_09105</name>
</gene>
<reference evidence="3 4" key="1">
    <citation type="submission" date="2018-06" db="EMBL/GenBank/DDBJ databases">
        <title>Flavobacterium tibetense sp. nov., isolated from a wetland YonghuCo on Tibetan Plateau.</title>
        <authorList>
            <person name="Xing P."/>
            <person name="Phurbu D."/>
            <person name="Lu H."/>
        </authorList>
    </citation>
    <scope>NUCLEOTIDE SEQUENCE [LARGE SCALE GENOMIC DNA]</scope>
    <source>
        <strain evidence="3 4">YH5</strain>
    </source>
</reference>
<keyword evidence="3" id="KW-0418">Kinase</keyword>
<dbReference type="AlphaFoldDB" id="A0A365P159"/>
<protein>
    <submittedName>
        <fullName evidence="3">Histidine kinase</fullName>
    </submittedName>
</protein>
<proteinExistence type="predicted"/>
<comment type="caution">
    <text evidence="3">The sequence shown here is derived from an EMBL/GenBank/DDBJ whole genome shotgun (WGS) entry which is preliminary data.</text>
</comment>
<evidence type="ECO:0000256" key="1">
    <source>
        <dbReference type="SAM" id="Phobius"/>
    </source>
</evidence>
<name>A0A365P159_9FLAO</name>
<dbReference type="RefSeq" id="WP_113989343.1">
    <property type="nucleotide sequence ID" value="NZ_QLST01000010.1"/>
</dbReference>
<organism evidence="3 4">
    <name type="scientific">Flavobacterium tibetense</name>
    <dbReference type="NCBI Taxonomy" id="2233533"/>
    <lineage>
        <taxon>Bacteria</taxon>
        <taxon>Pseudomonadati</taxon>
        <taxon>Bacteroidota</taxon>
        <taxon>Flavobacteriia</taxon>
        <taxon>Flavobacteriales</taxon>
        <taxon>Flavobacteriaceae</taxon>
        <taxon>Flavobacterium</taxon>
    </lineage>
</organism>
<keyword evidence="4" id="KW-1185">Reference proteome</keyword>
<keyword evidence="1" id="KW-0472">Membrane</keyword>
<keyword evidence="3" id="KW-0808">Transferase</keyword>
<sequence length="103" mass="12413">METNYIEKERYERAVKRVKQIKGFYTHALVYLVVNIAIVILNVQNLKPGESYFQIQNFFTAFFWGIGLTAHGLSTFMPEWIMGKNWEERKIKEFMEKEKNKWE</sequence>
<dbReference type="Proteomes" id="UP000253319">
    <property type="component" value="Unassembled WGS sequence"/>
</dbReference>
<feature type="transmembrane region" description="Helical" evidence="1">
    <location>
        <begin position="21"/>
        <end position="41"/>
    </location>
</feature>
<evidence type="ECO:0000313" key="3">
    <source>
        <dbReference type="EMBL" id="RBA28063.1"/>
    </source>
</evidence>
<dbReference type="OrthoDB" id="1495672at2"/>
<dbReference type="EMBL" id="QLST01000010">
    <property type="protein sequence ID" value="RBA28063.1"/>
    <property type="molecule type" value="Genomic_DNA"/>
</dbReference>
<dbReference type="InterPro" id="IPR025698">
    <property type="entry name" value="2TM_dom"/>
</dbReference>
<feature type="transmembrane region" description="Helical" evidence="1">
    <location>
        <begin position="61"/>
        <end position="82"/>
    </location>
</feature>
<keyword evidence="1" id="KW-1133">Transmembrane helix</keyword>
<keyword evidence="1" id="KW-0812">Transmembrane</keyword>
<evidence type="ECO:0000259" key="2">
    <source>
        <dbReference type="Pfam" id="PF13239"/>
    </source>
</evidence>